<evidence type="ECO:0000313" key="2">
    <source>
        <dbReference type="Proteomes" id="UP000005365"/>
    </source>
</evidence>
<dbReference type="EMBL" id="ACKO02000045">
    <property type="protein sequence ID" value="EET42599.1"/>
    <property type="molecule type" value="Genomic_DNA"/>
</dbReference>
<accession>C6MAR7</accession>
<reference evidence="1" key="1">
    <citation type="submission" date="2009-07" db="EMBL/GenBank/DDBJ databases">
        <authorList>
            <person name="Weinstock G."/>
            <person name="Sodergren E."/>
            <person name="Clifton S."/>
            <person name="Fulton L."/>
            <person name="Fulton B."/>
            <person name="Courtney L."/>
            <person name="Fronick C."/>
            <person name="Harrison M."/>
            <person name="Strong C."/>
            <person name="Farmer C."/>
            <person name="Delahaunty K."/>
            <person name="Markovic C."/>
            <person name="Hall O."/>
            <person name="Minx P."/>
            <person name="Tomlinson C."/>
            <person name="Mitreva M."/>
            <person name="Nelson J."/>
            <person name="Hou S."/>
            <person name="Wollam A."/>
            <person name="Pepin K.H."/>
            <person name="Johnson M."/>
            <person name="Bhonagiri V."/>
            <person name="Nash W.E."/>
            <person name="Warren W."/>
            <person name="Chinwalla A."/>
            <person name="Mardis E.R."/>
            <person name="Wilson R.K."/>
        </authorList>
    </citation>
    <scope>NUCLEOTIDE SEQUENCE [LARGE SCALE GENOMIC DNA]</scope>
    <source>
        <strain evidence="1">ATCC 29256</strain>
    </source>
</reference>
<keyword evidence="2" id="KW-1185">Reference proteome</keyword>
<protein>
    <submittedName>
        <fullName evidence="1">Uncharacterized protein</fullName>
    </submittedName>
</protein>
<organism evidence="1 2">
    <name type="scientific">Neisseria sicca ATCC 29256</name>
    <dbReference type="NCBI Taxonomy" id="547045"/>
    <lineage>
        <taxon>Bacteria</taxon>
        <taxon>Pseudomonadati</taxon>
        <taxon>Pseudomonadota</taxon>
        <taxon>Betaproteobacteria</taxon>
        <taxon>Neisseriales</taxon>
        <taxon>Neisseriaceae</taxon>
        <taxon>Neisseria</taxon>
    </lineage>
</organism>
<proteinExistence type="predicted"/>
<comment type="caution">
    <text evidence="1">The sequence shown here is derived from an EMBL/GenBank/DDBJ whole genome shotgun (WGS) entry which is preliminary data.</text>
</comment>
<name>C6MAR7_NEISI</name>
<dbReference type="Proteomes" id="UP000005365">
    <property type="component" value="Unassembled WGS sequence"/>
</dbReference>
<evidence type="ECO:0000313" key="1">
    <source>
        <dbReference type="EMBL" id="EET42599.1"/>
    </source>
</evidence>
<dbReference type="AlphaFoldDB" id="C6MAR7"/>
<gene>
    <name evidence="1" type="ORF">NEISICOT_03649</name>
</gene>
<sequence length="47" mass="5534">MLSVINKPFRHFQTTQARGRLKRLKDRCEGQVFRHNGYVSMSPMPQS</sequence>